<dbReference type="Pfam" id="PF12680">
    <property type="entry name" value="SnoaL_2"/>
    <property type="match status" value="1"/>
</dbReference>
<proteinExistence type="predicted"/>
<dbReference type="AlphaFoldDB" id="A0A3B0SCD2"/>
<dbReference type="InterPro" id="IPR032710">
    <property type="entry name" value="NTF2-like_dom_sf"/>
</dbReference>
<evidence type="ECO:0000313" key="2">
    <source>
        <dbReference type="EMBL" id="VAV92695.1"/>
    </source>
</evidence>
<dbReference type="InterPro" id="IPR037401">
    <property type="entry name" value="SnoaL-like"/>
</dbReference>
<protein>
    <recommendedName>
        <fullName evidence="1">SnoaL-like domain-containing protein</fullName>
    </recommendedName>
</protein>
<dbReference type="EMBL" id="UOEJ01000037">
    <property type="protein sequence ID" value="VAV92695.1"/>
    <property type="molecule type" value="Genomic_DNA"/>
</dbReference>
<reference evidence="2" key="1">
    <citation type="submission" date="2018-06" db="EMBL/GenBank/DDBJ databases">
        <authorList>
            <person name="Zhirakovskaya E."/>
        </authorList>
    </citation>
    <scope>NUCLEOTIDE SEQUENCE</scope>
</reference>
<accession>A0A3B0SCD2</accession>
<organism evidence="2">
    <name type="scientific">hydrothermal vent metagenome</name>
    <dbReference type="NCBI Taxonomy" id="652676"/>
    <lineage>
        <taxon>unclassified sequences</taxon>
        <taxon>metagenomes</taxon>
        <taxon>ecological metagenomes</taxon>
    </lineage>
</organism>
<dbReference type="Gene3D" id="3.10.450.50">
    <property type="match status" value="1"/>
</dbReference>
<name>A0A3B0SCD2_9ZZZZ</name>
<dbReference type="SUPFAM" id="SSF54427">
    <property type="entry name" value="NTF2-like"/>
    <property type="match status" value="1"/>
</dbReference>
<sequence length="140" mass="16155">MNNRTELTEWHQVVFEGKLDLLDRMLADDVVFHTPLYLKPRKGKAATSFILRTVIEVFENFTYHREIIDGDSWMLEFSANIGGISLKGIDLIRWNEAGQIIDFEVYIRPLNGVQALGDAMYERIKAAGMLDMFRESSDRP</sequence>
<gene>
    <name evidence="2" type="ORF">MNBD_ALPHA01-466</name>
</gene>
<evidence type="ECO:0000259" key="1">
    <source>
        <dbReference type="Pfam" id="PF12680"/>
    </source>
</evidence>
<feature type="domain" description="SnoaL-like" evidence="1">
    <location>
        <begin position="8"/>
        <end position="101"/>
    </location>
</feature>